<comment type="similarity">
    <text evidence="1">Belongs to the cytochrome b5 family. MAPR subfamily.</text>
</comment>
<dbReference type="InterPro" id="IPR001199">
    <property type="entry name" value="Cyt_B5-like_heme/steroid-bd"/>
</dbReference>
<protein>
    <recommendedName>
        <fullName evidence="4">Cytochrome b5 heme-binding domain-containing protein</fullName>
    </recommendedName>
</protein>
<feature type="region of interest" description="Disordered" evidence="2">
    <location>
        <begin position="24"/>
        <end position="65"/>
    </location>
</feature>
<organism evidence="5 6">
    <name type="scientific">Durusdinium trenchii</name>
    <dbReference type="NCBI Taxonomy" id="1381693"/>
    <lineage>
        <taxon>Eukaryota</taxon>
        <taxon>Sar</taxon>
        <taxon>Alveolata</taxon>
        <taxon>Dinophyceae</taxon>
        <taxon>Suessiales</taxon>
        <taxon>Symbiodiniaceae</taxon>
        <taxon>Durusdinium</taxon>
    </lineage>
</organism>
<dbReference type="EMBL" id="CAXAMN010024140">
    <property type="protein sequence ID" value="CAK9084177.1"/>
    <property type="molecule type" value="Genomic_DNA"/>
</dbReference>
<accession>A0ABP0Q7F8</accession>
<dbReference type="InterPro" id="IPR050577">
    <property type="entry name" value="MAPR/NEUFC/NENF-like"/>
</dbReference>
<dbReference type="InterPro" id="IPR036400">
    <property type="entry name" value="Cyt_B5-like_heme/steroid_sf"/>
</dbReference>
<gene>
    <name evidence="5" type="ORF">CCMP2556_LOCUS40978</name>
</gene>
<name>A0ABP0Q7F8_9DINO</name>
<evidence type="ECO:0000313" key="5">
    <source>
        <dbReference type="EMBL" id="CAK9084177.1"/>
    </source>
</evidence>
<evidence type="ECO:0000313" key="6">
    <source>
        <dbReference type="Proteomes" id="UP001642484"/>
    </source>
</evidence>
<dbReference type="Gene3D" id="3.10.120.10">
    <property type="entry name" value="Cytochrome b5-like heme/steroid binding domain"/>
    <property type="match status" value="1"/>
</dbReference>
<keyword evidence="3" id="KW-0732">Signal</keyword>
<comment type="caution">
    <text evidence="5">The sequence shown here is derived from an EMBL/GenBank/DDBJ whole genome shotgun (WGS) entry which is preliminary data.</text>
</comment>
<dbReference type="SUPFAM" id="SSF55856">
    <property type="entry name" value="Cytochrome b5-like heme/steroid binding domain"/>
    <property type="match status" value="1"/>
</dbReference>
<feature type="domain" description="Cytochrome b5 heme-binding" evidence="4">
    <location>
        <begin position="73"/>
        <end position="151"/>
    </location>
</feature>
<evidence type="ECO:0000259" key="4">
    <source>
        <dbReference type="SMART" id="SM01117"/>
    </source>
</evidence>
<evidence type="ECO:0000256" key="2">
    <source>
        <dbReference type="SAM" id="MobiDB-lite"/>
    </source>
</evidence>
<evidence type="ECO:0000256" key="1">
    <source>
        <dbReference type="ARBA" id="ARBA00038357"/>
    </source>
</evidence>
<evidence type="ECO:0000256" key="3">
    <source>
        <dbReference type="SAM" id="SignalP"/>
    </source>
</evidence>
<dbReference type="PANTHER" id="PTHR10281:SF76">
    <property type="entry name" value="CALCUTTA CUP-RELATED"/>
    <property type="match status" value="1"/>
</dbReference>
<feature type="chain" id="PRO_5046218311" description="Cytochrome b5 heme-binding domain-containing protein" evidence="3">
    <location>
        <begin position="24"/>
        <end position="231"/>
    </location>
</feature>
<dbReference type="Proteomes" id="UP001642484">
    <property type="component" value="Unassembled WGS sequence"/>
</dbReference>
<reference evidence="5 6" key="1">
    <citation type="submission" date="2024-02" db="EMBL/GenBank/DDBJ databases">
        <authorList>
            <person name="Chen Y."/>
            <person name="Shah S."/>
            <person name="Dougan E. K."/>
            <person name="Thang M."/>
            <person name="Chan C."/>
        </authorList>
    </citation>
    <scope>NUCLEOTIDE SEQUENCE [LARGE SCALE GENOMIC DNA]</scope>
</reference>
<dbReference type="PANTHER" id="PTHR10281">
    <property type="entry name" value="MEMBRANE-ASSOCIATED PROGESTERONE RECEPTOR COMPONENT-RELATED"/>
    <property type="match status" value="1"/>
</dbReference>
<proteinExistence type="inferred from homology"/>
<keyword evidence="6" id="KW-1185">Reference proteome</keyword>
<dbReference type="SMART" id="SM01117">
    <property type="entry name" value="Cyt-b5"/>
    <property type="match status" value="1"/>
</dbReference>
<sequence>MWRVASVVACFAVLAYFLQPSDRRRKDAPDVTPTESGEANSSKSKSGKGQKTKGPPYPRLPAEDRNASAVPVWTVHRLAEHSGSDRTRPLLLAILGEVYDVGPGERHYGPDAGYSGMAGKDASRSFTTGDFKKDAVPGLRDLPPEQLADVISCGLRLALLLPEPQRLSLCRPLLLSVLTWEMALEHRKGTGAPNLEPVLASGLLVLCFSSLVQVDHFHALHEETFSRLALL</sequence>
<feature type="signal peptide" evidence="3">
    <location>
        <begin position="1"/>
        <end position="23"/>
    </location>
</feature>
<dbReference type="Pfam" id="PF00173">
    <property type="entry name" value="Cyt-b5"/>
    <property type="match status" value="1"/>
</dbReference>